<keyword evidence="8" id="KW-0186">Copper</keyword>
<dbReference type="KEGG" id="sbi:8084120"/>
<dbReference type="Gramene" id="EER93317">
    <property type="protein sequence ID" value="EER93317"/>
    <property type="gene ID" value="SORBI_3001G061000"/>
</dbReference>
<dbReference type="FunFam" id="2.60.40.420:FF:000067">
    <property type="entry name" value="Cupredoxin superfamily protein"/>
    <property type="match status" value="1"/>
</dbReference>
<dbReference type="OrthoDB" id="784190at2759"/>
<proteinExistence type="predicted"/>
<evidence type="ECO:0000256" key="9">
    <source>
        <dbReference type="ARBA" id="ARBA00023136"/>
    </source>
</evidence>
<evidence type="ECO:0000256" key="4">
    <source>
        <dbReference type="ARBA" id="ARBA00022723"/>
    </source>
</evidence>
<evidence type="ECO:0000256" key="12">
    <source>
        <dbReference type="SAM" id="Phobius"/>
    </source>
</evidence>
<dbReference type="InterPro" id="IPR003245">
    <property type="entry name" value="Phytocyanin_dom"/>
</dbReference>
<accession>A0A921RXW7</accession>
<dbReference type="PROSITE" id="PS51485">
    <property type="entry name" value="PHYTOCYANIN"/>
    <property type="match status" value="1"/>
</dbReference>
<dbReference type="EMBL" id="CM027680">
    <property type="protein sequence ID" value="KAG0547237.1"/>
    <property type="molecule type" value="Genomic_DNA"/>
</dbReference>
<dbReference type="PANTHER" id="PTHR33021:SF441">
    <property type="entry name" value="OS03G0791366 PROTEIN"/>
    <property type="match status" value="1"/>
</dbReference>
<keyword evidence="7 12" id="KW-1133">Transmembrane helix</keyword>
<evidence type="ECO:0000256" key="7">
    <source>
        <dbReference type="ARBA" id="ARBA00022989"/>
    </source>
</evidence>
<dbReference type="InterPro" id="IPR008972">
    <property type="entry name" value="Cupredoxin"/>
</dbReference>
<feature type="domain" description="Phytocyanin" evidence="14">
    <location>
        <begin position="27"/>
        <end position="126"/>
    </location>
</feature>
<keyword evidence="2" id="KW-0813">Transport</keyword>
<evidence type="ECO:0000256" key="5">
    <source>
        <dbReference type="ARBA" id="ARBA00022729"/>
    </source>
</evidence>
<dbReference type="Proteomes" id="UP000807115">
    <property type="component" value="Chromosome 1"/>
</dbReference>
<evidence type="ECO:0000256" key="11">
    <source>
        <dbReference type="ARBA" id="ARBA00023180"/>
    </source>
</evidence>
<evidence type="ECO:0000313" key="15">
    <source>
        <dbReference type="EMBL" id="KAG0547237.1"/>
    </source>
</evidence>
<dbReference type="GO" id="GO:0009610">
    <property type="term" value="P:response to symbiotic fungus"/>
    <property type="evidence" value="ECO:0007669"/>
    <property type="project" value="UniProtKB-ARBA"/>
</dbReference>
<name>A0A921RXW7_SORBI</name>
<evidence type="ECO:0000259" key="14">
    <source>
        <dbReference type="PROSITE" id="PS51485"/>
    </source>
</evidence>
<dbReference type="Gene3D" id="2.60.40.420">
    <property type="entry name" value="Cupredoxins - blue copper proteins"/>
    <property type="match status" value="1"/>
</dbReference>
<reference evidence="15" key="1">
    <citation type="journal article" date="2019" name="BMC Genomics">
        <title>A new reference genome for Sorghum bicolor reveals high levels of sequence similarity between sweet and grain genotypes: implications for the genetics of sugar metabolism.</title>
        <authorList>
            <person name="Cooper E.A."/>
            <person name="Brenton Z.W."/>
            <person name="Flinn B.S."/>
            <person name="Jenkins J."/>
            <person name="Shu S."/>
            <person name="Flowers D."/>
            <person name="Luo F."/>
            <person name="Wang Y."/>
            <person name="Xia P."/>
            <person name="Barry K."/>
            <person name="Daum C."/>
            <person name="Lipzen A."/>
            <person name="Yoshinaga Y."/>
            <person name="Schmutz J."/>
            <person name="Saski C."/>
            <person name="Vermerris W."/>
            <person name="Kresovich S."/>
        </authorList>
    </citation>
    <scope>NUCLEOTIDE SEQUENCE</scope>
</reference>
<keyword evidence="3 12" id="KW-0812">Transmembrane</keyword>
<dbReference type="OMA" id="YKADQEA"/>
<dbReference type="GO" id="GO:0016020">
    <property type="term" value="C:membrane"/>
    <property type="evidence" value="ECO:0007669"/>
    <property type="project" value="UniProtKB-SubCell"/>
</dbReference>
<evidence type="ECO:0000313" key="16">
    <source>
        <dbReference type="Proteomes" id="UP000807115"/>
    </source>
</evidence>
<keyword evidence="11" id="KW-0325">Glycoprotein</keyword>
<dbReference type="GO" id="GO:0046872">
    <property type="term" value="F:metal ion binding"/>
    <property type="evidence" value="ECO:0007669"/>
    <property type="project" value="UniProtKB-KW"/>
</dbReference>
<dbReference type="CDD" id="cd04216">
    <property type="entry name" value="Phytocyanin"/>
    <property type="match status" value="1"/>
</dbReference>
<keyword evidence="10" id="KW-1015">Disulfide bond</keyword>
<feature type="signal peptide" evidence="13">
    <location>
        <begin position="1"/>
        <end position="18"/>
    </location>
</feature>
<evidence type="ECO:0000256" key="10">
    <source>
        <dbReference type="ARBA" id="ARBA00023157"/>
    </source>
</evidence>
<comment type="subcellular location">
    <subcellularLocation>
        <location evidence="1">Membrane</location>
        <topology evidence="1">Single-pass type I membrane protein</topology>
    </subcellularLocation>
</comment>
<dbReference type="Pfam" id="PF02298">
    <property type="entry name" value="Cu_bind_like"/>
    <property type="match status" value="1"/>
</dbReference>
<keyword evidence="5 13" id="KW-0732">Signal</keyword>
<evidence type="ECO:0000256" key="13">
    <source>
        <dbReference type="SAM" id="SignalP"/>
    </source>
</evidence>
<organism evidence="15 16">
    <name type="scientific">Sorghum bicolor</name>
    <name type="common">Sorghum</name>
    <name type="synonym">Sorghum vulgare</name>
    <dbReference type="NCBI Taxonomy" id="4558"/>
    <lineage>
        <taxon>Eukaryota</taxon>
        <taxon>Viridiplantae</taxon>
        <taxon>Streptophyta</taxon>
        <taxon>Embryophyta</taxon>
        <taxon>Tracheophyta</taxon>
        <taxon>Spermatophyta</taxon>
        <taxon>Magnoliopsida</taxon>
        <taxon>Liliopsida</taxon>
        <taxon>Poales</taxon>
        <taxon>Poaceae</taxon>
        <taxon>PACMAD clade</taxon>
        <taxon>Panicoideae</taxon>
        <taxon>Andropogonodae</taxon>
        <taxon>Andropogoneae</taxon>
        <taxon>Sorghinae</taxon>
        <taxon>Sorghum</taxon>
    </lineage>
</organism>
<protein>
    <recommendedName>
        <fullName evidence="14">Phytocyanin domain-containing protein</fullName>
    </recommendedName>
</protein>
<evidence type="ECO:0000256" key="1">
    <source>
        <dbReference type="ARBA" id="ARBA00004479"/>
    </source>
</evidence>
<keyword evidence="6" id="KW-0249">Electron transport</keyword>
<evidence type="ECO:0000256" key="6">
    <source>
        <dbReference type="ARBA" id="ARBA00022982"/>
    </source>
</evidence>
<evidence type="ECO:0000256" key="8">
    <source>
        <dbReference type="ARBA" id="ARBA00023008"/>
    </source>
</evidence>
<dbReference type="AlphaFoldDB" id="A0A921RXW7"/>
<feature type="chain" id="PRO_5037967084" description="Phytocyanin domain-containing protein" evidence="13">
    <location>
        <begin position="19"/>
        <end position="166"/>
    </location>
</feature>
<keyword evidence="9 12" id="KW-0472">Membrane</keyword>
<reference evidence="15" key="2">
    <citation type="submission" date="2020-10" db="EMBL/GenBank/DDBJ databases">
        <authorList>
            <person name="Cooper E.A."/>
            <person name="Brenton Z.W."/>
            <person name="Flinn B.S."/>
            <person name="Jenkins J."/>
            <person name="Shu S."/>
            <person name="Flowers D."/>
            <person name="Luo F."/>
            <person name="Wang Y."/>
            <person name="Xia P."/>
            <person name="Barry K."/>
            <person name="Daum C."/>
            <person name="Lipzen A."/>
            <person name="Yoshinaga Y."/>
            <person name="Schmutz J."/>
            <person name="Saski C."/>
            <person name="Vermerris W."/>
            <person name="Kresovich S."/>
        </authorList>
    </citation>
    <scope>NUCLEOTIDE SEQUENCE</scope>
</reference>
<dbReference type="GO" id="GO:0009055">
    <property type="term" value="F:electron transfer activity"/>
    <property type="evidence" value="ECO:0007669"/>
    <property type="project" value="InterPro"/>
</dbReference>
<dbReference type="InterPro" id="IPR039391">
    <property type="entry name" value="Phytocyanin-like"/>
</dbReference>
<keyword evidence="4" id="KW-0479">Metal-binding</keyword>
<gene>
    <name evidence="15" type="ORF">BDA96_01G062500</name>
</gene>
<evidence type="ECO:0000256" key="3">
    <source>
        <dbReference type="ARBA" id="ARBA00022692"/>
    </source>
</evidence>
<evidence type="ECO:0000256" key="2">
    <source>
        <dbReference type="ARBA" id="ARBA00022448"/>
    </source>
</evidence>
<dbReference type="SUPFAM" id="SSF49503">
    <property type="entry name" value="Cupredoxins"/>
    <property type="match status" value="1"/>
</dbReference>
<feature type="transmembrane region" description="Helical" evidence="12">
    <location>
        <begin position="146"/>
        <end position="165"/>
    </location>
</feature>
<dbReference type="PANTHER" id="PTHR33021">
    <property type="entry name" value="BLUE COPPER PROTEIN"/>
    <property type="match status" value="1"/>
</dbReference>
<comment type="caution">
    <text evidence="15">The sequence shown here is derived from an EMBL/GenBank/DDBJ whole genome shotgun (WGS) entry which is preliminary data.</text>
</comment>
<sequence length="166" mass="17203">MASKQMLLLAVAVAVAVAFLPALDAATEHWVGDGKGWMLGFNYTAWAQTKQFKVGDTLVFKYNKPSHTVVEVSGADFAACSPPETAKVLTTGQDKVALDSPGRRWFVCSVGAHCLNGMKVRIDVLAADDNAVSPAAPAPSGPASNVQARLALAVLAVAAVAAVLVL</sequence>